<feature type="compositionally biased region" description="Basic and acidic residues" evidence="1">
    <location>
        <begin position="111"/>
        <end position="123"/>
    </location>
</feature>
<evidence type="ECO:0000313" key="2">
    <source>
        <dbReference type="EMBL" id="EGO00534.1"/>
    </source>
</evidence>
<feature type="region of interest" description="Disordered" evidence="1">
    <location>
        <begin position="98"/>
        <end position="135"/>
    </location>
</feature>
<name>F8PTK6_SERL3</name>
<organism evidence="3">
    <name type="scientific">Serpula lacrymans var. lacrymans (strain S7.3)</name>
    <name type="common">Dry rot fungus</name>
    <dbReference type="NCBI Taxonomy" id="936435"/>
    <lineage>
        <taxon>Eukaryota</taxon>
        <taxon>Fungi</taxon>
        <taxon>Dikarya</taxon>
        <taxon>Basidiomycota</taxon>
        <taxon>Agaricomycotina</taxon>
        <taxon>Agaricomycetes</taxon>
        <taxon>Agaricomycetidae</taxon>
        <taxon>Boletales</taxon>
        <taxon>Coniophorineae</taxon>
        <taxon>Serpulaceae</taxon>
        <taxon>Serpula</taxon>
    </lineage>
</organism>
<sequence>MTSSLDNGTKVVVSTSFRPIAFTKTSGINPKTYNEPVGKMTQNETYLAVITWQSVNRKPAPAKGVDNSKLGDQLLLVIQARSRLGTTGTAMAEWTIRKRGTVGGGSSEDDGLNRESGGRKELINEDMSGNEYEAI</sequence>
<keyword evidence="3" id="KW-1185">Reference proteome</keyword>
<dbReference type="Proteomes" id="UP000008063">
    <property type="component" value="Unassembled WGS sequence"/>
</dbReference>
<proteinExistence type="predicted"/>
<dbReference type="InParanoid" id="F8PTK6"/>
<dbReference type="AlphaFoldDB" id="F8PTK6"/>
<dbReference type="HOGENOM" id="CLU_1887011_0_0_1"/>
<reference evidence="3" key="1">
    <citation type="journal article" date="2011" name="Science">
        <title>The plant cell wall-decomposing machinery underlies the functional diversity of forest fungi.</title>
        <authorList>
            <person name="Eastwood D.C."/>
            <person name="Floudas D."/>
            <person name="Binder M."/>
            <person name="Majcherczyk A."/>
            <person name="Schneider P."/>
            <person name="Aerts A."/>
            <person name="Asiegbu F.O."/>
            <person name="Baker S.E."/>
            <person name="Barry K."/>
            <person name="Bendiksby M."/>
            <person name="Blumentritt M."/>
            <person name="Coutinho P.M."/>
            <person name="Cullen D."/>
            <person name="de Vries R.P."/>
            <person name="Gathman A."/>
            <person name="Goodell B."/>
            <person name="Henrissat B."/>
            <person name="Ihrmark K."/>
            <person name="Kauserud H."/>
            <person name="Kohler A."/>
            <person name="LaButti K."/>
            <person name="Lapidus A."/>
            <person name="Lavin J.L."/>
            <person name="Lee Y.-H."/>
            <person name="Lindquist E."/>
            <person name="Lilly W."/>
            <person name="Lucas S."/>
            <person name="Morin E."/>
            <person name="Murat C."/>
            <person name="Oguiza J.A."/>
            <person name="Park J."/>
            <person name="Pisabarro A.G."/>
            <person name="Riley R."/>
            <person name="Rosling A."/>
            <person name="Salamov A."/>
            <person name="Schmidt O."/>
            <person name="Schmutz J."/>
            <person name="Skrede I."/>
            <person name="Stenlid J."/>
            <person name="Wiebenga A."/>
            <person name="Xie X."/>
            <person name="Kuees U."/>
            <person name="Hibbett D.S."/>
            <person name="Hoffmeister D."/>
            <person name="Hoegberg N."/>
            <person name="Martin F."/>
            <person name="Grigoriev I.V."/>
            <person name="Watkinson S.C."/>
        </authorList>
    </citation>
    <scope>NUCLEOTIDE SEQUENCE [LARGE SCALE GENOMIC DNA]</scope>
    <source>
        <strain evidence="3">strain S7.3</strain>
    </source>
</reference>
<accession>F8PTK6</accession>
<protein>
    <submittedName>
        <fullName evidence="2">Uncharacterized protein</fullName>
    </submittedName>
</protein>
<evidence type="ECO:0000256" key="1">
    <source>
        <dbReference type="SAM" id="MobiDB-lite"/>
    </source>
</evidence>
<gene>
    <name evidence="2" type="ORF">SERLA73DRAFT_151289</name>
</gene>
<dbReference type="EMBL" id="GL945478">
    <property type="protein sequence ID" value="EGO00534.1"/>
    <property type="molecule type" value="Genomic_DNA"/>
</dbReference>
<evidence type="ECO:0000313" key="3">
    <source>
        <dbReference type="Proteomes" id="UP000008063"/>
    </source>
</evidence>